<dbReference type="RefSeq" id="WP_100041928.1">
    <property type="nucleotide sequence ID" value="NZ_LT630003.1"/>
</dbReference>
<keyword evidence="11" id="KW-1185">Reference proteome</keyword>
<evidence type="ECO:0000256" key="8">
    <source>
        <dbReference type="ARBA" id="ARBA00023136"/>
    </source>
</evidence>
<dbReference type="Gene3D" id="3.40.50.300">
    <property type="entry name" value="P-loop containing nucleotide triphosphate hydrolases"/>
    <property type="match status" value="2"/>
</dbReference>
<dbReference type="PANTHER" id="PTHR43790:SF3">
    <property type="entry name" value="D-ALLOSE IMPORT ATP-BINDING PROTEIN ALSA-RELATED"/>
    <property type="match status" value="1"/>
</dbReference>
<dbReference type="PROSITE" id="PS50893">
    <property type="entry name" value="ABC_TRANSPORTER_2"/>
    <property type="match status" value="2"/>
</dbReference>
<keyword evidence="3" id="KW-0762">Sugar transport</keyword>
<evidence type="ECO:0000256" key="7">
    <source>
        <dbReference type="ARBA" id="ARBA00022967"/>
    </source>
</evidence>
<dbReference type="PANTHER" id="PTHR43790">
    <property type="entry name" value="CARBOHYDRATE TRANSPORT ATP-BINDING PROTEIN MG119-RELATED"/>
    <property type="match status" value="1"/>
</dbReference>
<dbReference type="InterPro" id="IPR027417">
    <property type="entry name" value="P-loop_NTPase"/>
</dbReference>
<dbReference type="InterPro" id="IPR003439">
    <property type="entry name" value="ABC_transporter-like_ATP-bd"/>
</dbReference>
<evidence type="ECO:0000256" key="3">
    <source>
        <dbReference type="ARBA" id="ARBA00022597"/>
    </source>
</evidence>
<dbReference type="CDD" id="cd03215">
    <property type="entry name" value="ABC_Carb_Monos_II"/>
    <property type="match status" value="1"/>
</dbReference>
<dbReference type="CDD" id="cd03216">
    <property type="entry name" value="ABC_Carb_Monos_I"/>
    <property type="match status" value="1"/>
</dbReference>
<dbReference type="Pfam" id="PF00005">
    <property type="entry name" value="ABC_tran"/>
    <property type="match status" value="2"/>
</dbReference>
<keyword evidence="7" id="KW-1278">Translocase</keyword>
<evidence type="ECO:0000256" key="4">
    <source>
        <dbReference type="ARBA" id="ARBA00022737"/>
    </source>
</evidence>
<evidence type="ECO:0000313" key="11">
    <source>
        <dbReference type="Proteomes" id="UP000198970"/>
    </source>
</evidence>
<dbReference type="InterPro" id="IPR017871">
    <property type="entry name" value="ABC_transporter-like_CS"/>
</dbReference>
<protein>
    <submittedName>
        <fullName evidence="10">Ribose transport system ATP-binding protein</fullName>
    </submittedName>
</protein>
<accession>A0ABY1C603</accession>
<evidence type="ECO:0000256" key="1">
    <source>
        <dbReference type="ARBA" id="ARBA00022448"/>
    </source>
</evidence>
<name>A0ABY1C603_9FIRM</name>
<keyword evidence="6 10" id="KW-0067">ATP-binding</keyword>
<keyword evidence="4" id="KW-0677">Repeat</keyword>
<sequence>MKEQAFVALEHISKSFPGVKALNDVSINFSPGRVHVLLGENGAGKSTIIKIISGVYQSDEGNLIVRGNKERFENTRESLGKGISVIHQELSVIPDLTIAENIFLGREPKTPLGLIDKQKMNQEAGKLLESLGMQIDPRTFIRKLANGDKQMVEIARAVSQNSSMVIMDEPTSSLSEKEVGALFKVIKSLKEENVAVIYISHRLKEIREIGDDITILRDGKVVITLPLSQISEEEMINKMVGREMKQFYFRSEHAVKDEIVLSVENLGRGGTFHNVTFQLRRGEILGVAGLIGAGRTEVMRTVFGADAPDSGSMFVYGRPYQPKSVKDGVASGIGLVPEDRRGQGLLLEKNVAINTTLSSLFQRSKKGLIDFAWEKAASEEYVKKMGTKTPGIKTRIKNLSGGNQQKVVIARWLLAGSRILIMDEPTRGIDVNAKAEIYNLMKEFVEAGGSIIMVSSDLPEILGVADRIMIMREGTVSGFIDTKEASEEKIMGLASISTESSGRAKE</sequence>
<evidence type="ECO:0000256" key="5">
    <source>
        <dbReference type="ARBA" id="ARBA00022741"/>
    </source>
</evidence>
<keyword evidence="5" id="KW-0547">Nucleotide-binding</keyword>
<evidence type="ECO:0000256" key="2">
    <source>
        <dbReference type="ARBA" id="ARBA00022475"/>
    </source>
</evidence>
<keyword evidence="1" id="KW-0813">Transport</keyword>
<reference evidence="10 11" key="1">
    <citation type="submission" date="2016-10" db="EMBL/GenBank/DDBJ databases">
        <authorList>
            <person name="Varghese N."/>
            <person name="Submissions S."/>
        </authorList>
    </citation>
    <scope>NUCLEOTIDE SEQUENCE [LARGE SCALE GENOMIC DNA]</scope>
    <source>
        <strain evidence="10 11">ATCC 19403</strain>
    </source>
</reference>
<dbReference type="Proteomes" id="UP000198970">
    <property type="component" value="Chromosome I"/>
</dbReference>
<feature type="domain" description="ABC transporter" evidence="9">
    <location>
        <begin position="7"/>
        <end position="243"/>
    </location>
</feature>
<dbReference type="SMART" id="SM00382">
    <property type="entry name" value="AAA"/>
    <property type="match status" value="2"/>
</dbReference>
<organism evidence="10 11">
    <name type="scientific">Lacrimispora sphenoides JCM 1415</name>
    <dbReference type="NCBI Taxonomy" id="1297793"/>
    <lineage>
        <taxon>Bacteria</taxon>
        <taxon>Bacillati</taxon>
        <taxon>Bacillota</taxon>
        <taxon>Clostridia</taxon>
        <taxon>Lachnospirales</taxon>
        <taxon>Lachnospiraceae</taxon>
        <taxon>Lacrimispora</taxon>
    </lineage>
</organism>
<dbReference type="GO" id="GO:0005524">
    <property type="term" value="F:ATP binding"/>
    <property type="evidence" value="ECO:0007669"/>
    <property type="project" value="UniProtKB-KW"/>
</dbReference>
<dbReference type="InterPro" id="IPR050107">
    <property type="entry name" value="ABC_carbohydrate_import_ATPase"/>
</dbReference>
<keyword evidence="8" id="KW-0472">Membrane</keyword>
<proteinExistence type="predicted"/>
<evidence type="ECO:0000259" key="9">
    <source>
        <dbReference type="PROSITE" id="PS50893"/>
    </source>
</evidence>
<dbReference type="PROSITE" id="PS00211">
    <property type="entry name" value="ABC_TRANSPORTER_1"/>
    <property type="match status" value="1"/>
</dbReference>
<dbReference type="SUPFAM" id="SSF52540">
    <property type="entry name" value="P-loop containing nucleoside triphosphate hydrolases"/>
    <property type="match status" value="2"/>
</dbReference>
<evidence type="ECO:0000313" key="10">
    <source>
        <dbReference type="EMBL" id="SET72149.1"/>
    </source>
</evidence>
<dbReference type="EMBL" id="LT630003">
    <property type="protein sequence ID" value="SET72149.1"/>
    <property type="molecule type" value="Genomic_DNA"/>
</dbReference>
<keyword evidence="2" id="KW-1003">Cell membrane</keyword>
<dbReference type="InterPro" id="IPR003593">
    <property type="entry name" value="AAA+_ATPase"/>
</dbReference>
<feature type="domain" description="ABC transporter" evidence="9">
    <location>
        <begin position="255"/>
        <end position="498"/>
    </location>
</feature>
<evidence type="ECO:0000256" key="6">
    <source>
        <dbReference type="ARBA" id="ARBA00022840"/>
    </source>
</evidence>
<gene>
    <name evidence="10" type="ORF">SAMN02745906_1388</name>
</gene>